<evidence type="ECO:0000256" key="8">
    <source>
        <dbReference type="SAM" id="MobiDB-lite"/>
    </source>
</evidence>
<feature type="compositionally biased region" description="Basic residues" evidence="8">
    <location>
        <begin position="284"/>
        <end position="293"/>
    </location>
</feature>
<evidence type="ECO:0008006" key="12">
    <source>
        <dbReference type="Google" id="ProtNLM"/>
    </source>
</evidence>
<proteinExistence type="predicted"/>
<dbReference type="Pfam" id="PF06699">
    <property type="entry name" value="PIG-F"/>
    <property type="match status" value="1"/>
</dbReference>
<gene>
    <name evidence="10" type="ORF">MVES_001120</name>
</gene>
<dbReference type="AlphaFoldDB" id="A0A2N1JEN4"/>
<evidence type="ECO:0000256" key="7">
    <source>
        <dbReference type="ARBA" id="ARBA00023136"/>
    </source>
</evidence>
<feature type="transmembrane region" description="Helical" evidence="9">
    <location>
        <begin position="127"/>
        <end position="150"/>
    </location>
</feature>
<evidence type="ECO:0000256" key="6">
    <source>
        <dbReference type="ARBA" id="ARBA00022989"/>
    </source>
</evidence>
<name>A0A2N1JEN4_9BASI</name>
<keyword evidence="3" id="KW-0337">GPI-anchor biosynthesis</keyword>
<dbReference type="STRING" id="2020962.A0A2N1JEN4"/>
<organism evidence="10 11">
    <name type="scientific">Malassezia vespertilionis</name>
    <dbReference type="NCBI Taxonomy" id="2020962"/>
    <lineage>
        <taxon>Eukaryota</taxon>
        <taxon>Fungi</taxon>
        <taxon>Dikarya</taxon>
        <taxon>Basidiomycota</taxon>
        <taxon>Ustilaginomycotina</taxon>
        <taxon>Malasseziomycetes</taxon>
        <taxon>Malasseziales</taxon>
        <taxon>Malasseziaceae</taxon>
        <taxon>Malassezia</taxon>
    </lineage>
</organism>
<evidence type="ECO:0000256" key="2">
    <source>
        <dbReference type="ARBA" id="ARBA00004687"/>
    </source>
</evidence>
<sequence>MRTGVWPGRHALQAVLMYVVLQPTLLLLSVVDFARVFPASGERSLPIQVVLLASKILRPGARGAGETLGDVLVWESVLALQGVLLTQAWFTLRMSAWHTMAQGHELRETKSQLHARRMPFHQQLEHMVFSSTSLPILWMAALGGIVLGGAPVHTGYLGTAVLAAYIALLALWPVVHVLGAPPSQEWAQLLMAPWSASPRAVLAYVPALGTCAGAVLGSAALALDWGRAWQTWPLPSVYGALAGLLVGNGVGLLLSMGKMYGSALFALPPPPPSNEAPSAPLTRKEKRRRARQA</sequence>
<protein>
    <recommendedName>
        <fullName evidence="12">Glycosylphosphatidylinositol anchor biosynthesis protein 11</fullName>
    </recommendedName>
</protein>
<keyword evidence="7 9" id="KW-0472">Membrane</keyword>
<dbReference type="InterPro" id="IPR009580">
    <property type="entry name" value="GPI_biosynthesis_protein_Pig-F"/>
</dbReference>
<keyword evidence="11" id="KW-1185">Reference proteome</keyword>
<dbReference type="GO" id="GO:0005789">
    <property type="term" value="C:endoplasmic reticulum membrane"/>
    <property type="evidence" value="ECO:0007669"/>
    <property type="project" value="UniProtKB-SubCell"/>
</dbReference>
<evidence type="ECO:0000256" key="9">
    <source>
        <dbReference type="SAM" id="Phobius"/>
    </source>
</evidence>
<dbReference type="UniPathway" id="UPA00196"/>
<evidence type="ECO:0000256" key="1">
    <source>
        <dbReference type="ARBA" id="ARBA00004477"/>
    </source>
</evidence>
<dbReference type="OrthoDB" id="17366at2759"/>
<dbReference type="EMBL" id="KZ454988">
    <property type="protein sequence ID" value="PKI85008.1"/>
    <property type="molecule type" value="Genomic_DNA"/>
</dbReference>
<dbReference type="Proteomes" id="UP000232875">
    <property type="component" value="Unassembled WGS sequence"/>
</dbReference>
<dbReference type="GO" id="GO:0006506">
    <property type="term" value="P:GPI anchor biosynthetic process"/>
    <property type="evidence" value="ECO:0007669"/>
    <property type="project" value="UniProtKB-UniPathway"/>
</dbReference>
<evidence type="ECO:0000256" key="4">
    <source>
        <dbReference type="ARBA" id="ARBA00022692"/>
    </source>
</evidence>
<keyword evidence="5" id="KW-0256">Endoplasmic reticulum</keyword>
<feature type="region of interest" description="Disordered" evidence="8">
    <location>
        <begin position="270"/>
        <end position="293"/>
    </location>
</feature>
<keyword evidence="6 9" id="KW-1133">Transmembrane helix</keyword>
<reference evidence="10 11" key="1">
    <citation type="submission" date="2017-10" db="EMBL/GenBank/DDBJ databases">
        <title>A novel species of cold-tolerant Malassezia isolated from bats.</title>
        <authorList>
            <person name="Lorch J.M."/>
            <person name="Palmer J.M."/>
            <person name="Vanderwolf K.J."/>
            <person name="Schmidt K.Z."/>
            <person name="Verant M.L."/>
            <person name="Weller T.J."/>
            <person name="Blehert D.S."/>
        </authorList>
    </citation>
    <scope>NUCLEOTIDE SEQUENCE [LARGE SCALE GENOMIC DNA]</scope>
    <source>
        <strain evidence="10 11">NWHC:44797-103</strain>
    </source>
</reference>
<comment type="subcellular location">
    <subcellularLocation>
        <location evidence="1">Endoplasmic reticulum membrane</location>
        <topology evidence="1">Multi-pass membrane protein</topology>
    </subcellularLocation>
</comment>
<comment type="pathway">
    <text evidence="2">Glycolipid biosynthesis; glycosylphosphatidylinositol-anchor biosynthesis.</text>
</comment>
<feature type="transmembrane region" description="Helical" evidence="9">
    <location>
        <begin position="235"/>
        <end position="254"/>
    </location>
</feature>
<feature type="transmembrane region" description="Helical" evidence="9">
    <location>
        <begin position="201"/>
        <end position="223"/>
    </location>
</feature>
<evidence type="ECO:0000313" key="11">
    <source>
        <dbReference type="Proteomes" id="UP000232875"/>
    </source>
</evidence>
<accession>A0A2N1JEN4</accession>
<feature type="transmembrane region" description="Helical" evidence="9">
    <location>
        <begin position="12"/>
        <end position="31"/>
    </location>
</feature>
<evidence type="ECO:0000313" key="10">
    <source>
        <dbReference type="EMBL" id="PKI85008.1"/>
    </source>
</evidence>
<evidence type="ECO:0000256" key="5">
    <source>
        <dbReference type="ARBA" id="ARBA00022824"/>
    </source>
</evidence>
<evidence type="ECO:0000256" key="3">
    <source>
        <dbReference type="ARBA" id="ARBA00022502"/>
    </source>
</evidence>
<feature type="transmembrane region" description="Helical" evidence="9">
    <location>
        <begin position="156"/>
        <end position="180"/>
    </location>
</feature>
<keyword evidence="4 9" id="KW-0812">Transmembrane</keyword>